<dbReference type="EMBL" id="UZAH01027961">
    <property type="protein sequence ID" value="VDO96538.1"/>
    <property type="molecule type" value="Genomic_DNA"/>
</dbReference>
<accession>A0A3P8D7N4</accession>
<evidence type="ECO:0000313" key="3">
    <source>
        <dbReference type="WBParaSite" id="HPBE_0001354101-mRNA-1"/>
    </source>
</evidence>
<protein>
    <submittedName>
        <fullName evidence="1 3">Uncharacterized protein</fullName>
    </submittedName>
</protein>
<reference evidence="1 2" key="1">
    <citation type="submission" date="2018-11" db="EMBL/GenBank/DDBJ databases">
        <authorList>
            <consortium name="Pathogen Informatics"/>
        </authorList>
    </citation>
    <scope>NUCLEOTIDE SEQUENCE [LARGE SCALE GENOMIC DNA]</scope>
</reference>
<evidence type="ECO:0000313" key="2">
    <source>
        <dbReference type="Proteomes" id="UP000050761"/>
    </source>
</evidence>
<reference evidence="3" key="2">
    <citation type="submission" date="2019-09" db="UniProtKB">
        <authorList>
            <consortium name="WormBaseParasite"/>
        </authorList>
    </citation>
    <scope>IDENTIFICATION</scope>
</reference>
<gene>
    <name evidence="1" type="ORF">HPBE_LOCUS13542</name>
</gene>
<dbReference type="Proteomes" id="UP000050761">
    <property type="component" value="Unassembled WGS sequence"/>
</dbReference>
<organism evidence="2 3">
    <name type="scientific">Heligmosomoides polygyrus</name>
    <name type="common">Parasitic roundworm</name>
    <dbReference type="NCBI Taxonomy" id="6339"/>
    <lineage>
        <taxon>Eukaryota</taxon>
        <taxon>Metazoa</taxon>
        <taxon>Ecdysozoa</taxon>
        <taxon>Nematoda</taxon>
        <taxon>Chromadorea</taxon>
        <taxon>Rhabditida</taxon>
        <taxon>Rhabditina</taxon>
        <taxon>Rhabditomorpha</taxon>
        <taxon>Strongyloidea</taxon>
        <taxon>Heligmosomidae</taxon>
        <taxon>Heligmosomoides</taxon>
    </lineage>
</organism>
<name>A0A183FY49_HELPZ</name>
<dbReference type="WBParaSite" id="HPBE_0001354101-mRNA-1">
    <property type="protein sequence ID" value="HPBE_0001354101-mRNA-1"/>
    <property type="gene ID" value="HPBE_0001354101"/>
</dbReference>
<keyword evidence="2" id="KW-1185">Reference proteome</keyword>
<sequence length="99" mass="10697">MASVSWRQRPPPVRQPSWLAWPTVRFESRRAASVTDKFVSPFLLPGQVLIGQVAVWTRRPRPLGGATTMIAPGPLPAGRTTTARCVCACVWLGGVVAGM</sequence>
<dbReference type="AlphaFoldDB" id="A0A183FY49"/>
<accession>A0A183FY49</accession>
<proteinExistence type="predicted"/>
<evidence type="ECO:0000313" key="1">
    <source>
        <dbReference type="EMBL" id="VDO96538.1"/>
    </source>
</evidence>